<name>A0A0B0UWG8_ECOLX</name>
<dbReference type="RefSeq" id="WP_000379840.1">
    <property type="nucleotide sequence ID" value="NZ_BFXJ01000006.1"/>
</dbReference>
<dbReference type="EMBL" id="UGAW01000002">
    <property type="protein sequence ID" value="STI48102.1"/>
    <property type="molecule type" value="Genomic_DNA"/>
</dbReference>
<dbReference type="AlphaFoldDB" id="A0A0B0UWG8"/>
<evidence type="ECO:0000313" key="1">
    <source>
        <dbReference type="EMBL" id="STI48102.1"/>
    </source>
</evidence>
<reference evidence="1 2" key="1">
    <citation type="submission" date="2018-06" db="EMBL/GenBank/DDBJ databases">
        <authorList>
            <consortium name="Pathogen Informatics"/>
            <person name="Doyle S."/>
        </authorList>
    </citation>
    <scope>NUCLEOTIDE SEQUENCE [LARGE SCALE GENOMIC DNA]</scope>
    <source>
        <strain evidence="1 2">NCTC11112</strain>
    </source>
</reference>
<accession>A0A0B0UWG8</accession>
<gene>
    <name evidence="1" type="ORF">NCTC11112_07334</name>
</gene>
<organism evidence="1 2">
    <name type="scientific">Escherichia coli</name>
    <dbReference type="NCBI Taxonomy" id="562"/>
    <lineage>
        <taxon>Bacteria</taxon>
        <taxon>Pseudomonadati</taxon>
        <taxon>Pseudomonadota</taxon>
        <taxon>Gammaproteobacteria</taxon>
        <taxon>Enterobacterales</taxon>
        <taxon>Enterobacteriaceae</taxon>
        <taxon>Escherichia</taxon>
    </lineage>
</organism>
<protein>
    <submittedName>
        <fullName evidence="1">Uncharacterized protein</fullName>
    </submittedName>
</protein>
<sequence length="199" mass="23356">MDTKDIISLVGVIISAITAPVGVYKLFKDASWFLPKTTKFSHILKNYPEHIEPSDVEFMKAEIKREVKKSILGISSQKLRTLVIYVRTYSELKMPFWQWGYLAPHIQCKYDRFFIRYKGKYKRCRWCSKVVSIFYLADGLIFFCWSLNYGAVFIGMGAVLMLLCIWMAFMFWFLFPGRGVIKKYNSQLLKIDASKYQAK</sequence>
<evidence type="ECO:0000313" key="2">
    <source>
        <dbReference type="Proteomes" id="UP000254817"/>
    </source>
</evidence>
<dbReference type="Proteomes" id="UP000254817">
    <property type="component" value="Unassembled WGS sequence"/>
</dbReference>
<proteinExistence type="predicted"/>